<evidence type="ECO:0000313" key="14">
    <source>
        <dbReference type="EMBL" id="KAG6407794.1"/>
    </source>
</evidence>
<dbReference type="GO" id="GO:0016712">
    <property type="term" value="F:oxidoreductase activity, acting on paired donors, with incorporation or reduction of molecular oxygen, reduced flavin or flavoprotein as one donor, and incorporation of one atom of oxygen"/>
    <property type="evidence" value="ECO:0007669"/>
    <property type="project" value="UniProtKB-ARBA"/>
</dbReference>
<keyword evidence="6" id="KW-1133">Transmembrane helix</keyword>
<feature type="compositionally biased region" description="Acidic residues" evidence="13">
    <location>
        <begin position="26"/>
        <end position="37"/>
    </location>
</feature>
<dbReference type="InterPro" id="IPR050665">
    <property type="entry name" value="Cytochrome_P450_Monooxygen"/>
</dbReference>
<evidence type="ECO:0000256" key="10">
    <source>
        <dbReference type="ARBA" id="ARBA00023136"/>
    </source>
</evidence>
<comment type="subcellular location">
    <subcellularLocation>
        <location evidence="1">Membrane</location>
        <topology evidence="1">Single-pass membrane protein</topology>
    </subcellularLocation>
</comment>
<dbReference type="PANTHER" id="PTHR24282">
    <property type="entry name" value="CYTOCHROME P450 FAMILY MEMBER"/>
    <property type="match status" value="1"/>
</dbReference>
<keyword evidence="5 11" id="KW-0479">Metal-binding</keyword>
<keyword evidence="15" id="KW-1185">Reference proteome</keyword>
<reference evidence="14" key="1">
    <citation type="submission" date="2018-01" db="EMBL/GenBank/DDBJ databases">
        <authorList>
            <person name="Mao J.F."/>
        </authorList>
    </citation>
    <scope>NUCLEOTIDE SEQUENCE</scope>
    <source>
        <strain evidence="14">Huo1</strain>
        <tissue evidence="14">Leaf</tissue>
    </source>
</reference>
<evidence type="ECO:0000256" key="2">
    <source>
        <dbReference type="ARBA" id="ARBA00010617"/>
    </source>
</evidence>
<dbReference type="GO" id="GO:0016114">
    <property type="term" value="P:terpenoid biosynthetic process"/>
    <property type="evidence" value="ECO:0007669"/>
    <property type="project" value="UniProtKB-ARBA"/>
</dbReference>
<keyword evidence="8 11" id="KW-0408">Iron</keyword>
<dbReference type="PRINTS" id="PR00463">
    <property type="entry name" value="EP450I"/>
</dbReference>
<evidence type="ECO:0000256" key="8">
    <source>
        <dbReference type="ARBA" id="ARBA00023004"/>
    </source>
</evidence>
<keyword evidence="9 12" id="KW-0503">Monooxygenase</keyword>
<evidence type="ECO:0000256" key="13">
    <source>
        <dbReference type="SAM" id="MobiDB-lite"/>
    </source>
</evidence>
<dbReference type="AlphaFoldDB" id="A0A8X8X7X7"/>
<dbReference type="GO" id="GO:0016020">
    <property type="term" value="C:membrane"/>
    <property type="evidence" value="ECO:0007669"/>
    <property type="project" value="UniProtKB-SubCell"/>
</dbReference>
<protein>
    <submittedName>
        <fullName evidence="14">Uncharacterized protein</fullName>
    </submittedName>
</protein>
<evidence type="ECO:0000256" key="7">
    <source>
        <dbReference type="ARBA" id="ARBA00023002"/>
    </source>
</evidence>
<feature type="binding site" description="axial binding residue" evidence="11">
    <location>
        <position position="491"/>
    </location>
    <ligand>
        <name>heme</name>
        <dbReference type="ChEBI" id="CHEBI:30413"/>
    </ligand>
    <ligandPart>
        <name>Fe</name>
        <dbReference type="ChEBI" id="CHEBI:18248"/>
    </ligandPart>
</feature>
<comment type="caution">
    <text evidence="14">The sequence shown here is derived from an EMBL/GenBank/DDBJ whole genome shotgun (WGS) entry which is preliminary data.</text>
</comment>
<dbReference type="PRINTS" id="PR00385">
    <property type="entry name" value="P450"/>
</dbReference>
<feature type="region of interest" description="Disordered" evidence="13">
    <location>
        <begin position="1"/>
        <end position="46"/>
    </location>
</feature>
<dbReference type="InterPro" id="IPR001128">
    <property type="entry name" value="Cyt_P450"/>
</dbReference>
<dbReference type="SUPFAM" id="SSF48264">
    <property type="entry name" value="Cytochrome P450"/>
    <property type="match status" value="1"/>
</dbReference>
<dbReference type="InterPro" id="IPR002401">
    <property type="entry name" value="Cyt_P450_E_grp-I"/>
</dbReference>
<proteinExistence type="inferred from homology"/>
<keyword evidence="3 11" id="KW-0349">Heme</keyword>
<evidence type="ECO:0000256" key="4">
    <source>
        <dbReference type="ARBA" id="ARBA00022692"/>
    </source>
</evidence>
<sequence>MADPSRRRLPDPTAKPLAAECRQGDEDTAMYDEDESSGMENGSAASKEMAIHTLEEVEEMKKAFLHLMESQGIRGPHYRFLHGNTIEIIKMKQQTKDAATMDISHDIFPIIQPHLYSWIKLYGKNFLHWFGTEPEIVVTEPELIKEILSNKEGTYPKTIVKGYFKKLLGDGLAVTEGEKWSKLRKLSNHAFHGDCLKDMVPAMIACVETMLEIWRSYHGKEIEVCGEFRLLSSDVISRTAFGSSYLEGRKIFDMLSNLGVLISRNVFKIRLFGIGRFIRIRDDIEADKTEQLLHDSIMEIVKKRQFEVQSGKADSFGSDFLGSLLKGHHDTDPKNQISAAEIIDECKTFYFAGQETTFSLLSWTTFLLAIHTDWQERAREEVLQLFGQQNPNSDGLSRLKTVNMILYETLRLYTPVTSIIRRTGSRVKLGKYEFPANMKVSIPPLAIHRNPDIWGQDAHFFKPERFSEGMTKTTNGNPTAFLGFGYGPRTCVGLNLAISEAKIALSMILQRYKFTLSLEYVHSPLIVLSANPQHGVGILLQPL</sequence>
<evidence type="ECO:0000256" key="1">
    <source>
        <dbReference type="ARBA" id="ARBA00004167"/>
    </source>
</evidence>
<dbReference type="PROSITE" id="PS00086">
    <property type="entry name" value="CYTOCHROME_P450"/>
    <property type="match status" value="1"/>
</dbReference>
<reference evidence="14" key="2">
    <citation type="submission" date="2020-08" db="EMBL/GenBank/DDBJ databases">
        <title>Plant Genome Project.</title>
        <authorList>
            <person name="Zhang R.-G."/>
        </authorList>
    </citation>
    <scope>NUCLEOTIDE SEQUENCE</scope>
    <source>
        <strain evidence="14">Huo1</strain>
        <tissue evidence="14">Leaf</tissue>
    </source>
</reference>
<evidence type="ECO:0000256" key="6">
    <source>
        <dbReference type="ARBA" id="ARBA00022989"/>
    </source>
</evidence>
<dbReference type="InterPro" id="IPR017972">
    <property type="entry name" value="Cyt_P450_CS"/>
</dbReference>
<evidence type="ECO:0000313" key="15">
    <source>
        <dbReference type="Proteomes" id="UP000298416"/>
    </source>
</evidence>
<dbReference type="GO" id="GO:0020037">
    <property type="term" value="F:heme binding"/>
    <property type="evidence" value="ECO:0007669"/>
    <property type="project" value="InterPro"/>
</dbReference>
<name>A0A8X8X7X7_SALSN</name>
<evidence type="ECO:0000256" key="11">
    <source>
        <dbReference type="PIRSR" id="PIRSR602401-1"/>
    </source>
</evidence>
<keyword evidence="10" id="KW-0472">Membrane</keyword>
<gene>
    <name evidence="14" type="ORF">SASPL_130792</name>
</gene>
<evidence type="ECO:0000256" key="5">
    <source>
        <dbReference type="ARBA" id="ARBA00022723"/>
    </source>
</evidence>
<dbReference type="InterPro" id="IPR036396">
    <property type="entry name" value="Cyt_P450_sf"/>
</dbReference>
<evidence type="ECO:0000256" key="3">
    <source>
        <dbReference type="ARBA" id="ARBA00022617"/>
    </source>
</evidence>
<dbReference type="Gene3D" id="1.10.630.10">
    <property type="entry name" value="Cytochrome P450"/>
    <property type="match status" value="1"/>
</dbReference>
<dbReference type="EMBL" id="PNBA02000011">
    <property type="protein sequence ID" value="KAG6407794.1"/>
    <property type="molecule type" value="Genomic_DNA"/>
</dbReference>
<keyword evidence="7 12" id="KW-0560">Oxidoreductase</keyword>
<evidence type="ECO:0000256" key="12">
    <source>
        <dbReference type="RuleBase" id="RU000461"/>
    </source>
</evidence>
<dbReference type="Pfam" id="PF00067">
    <property type="entry name" value="p450"/>
    <property type="match status" value="1"/>
</dbReference>
<comment type="cofactor">
    <cofactor evidence="11">
        <name>heme</name>
        <dbReference type="ChEBI" id="CHEBI:30413"/>
    </cofactor>
</comment>
<dbReference type="PANTHER" id="PTHR24282:SF270">
    <property type="entry name" value="CYTOCHROME P450 CYP749A22-LIKE"/>
    <property type="match status" value="1"/>
</dbReference>
<comment type="similarity">
    <text evidence="2 12">Belongs to the cytochrome P450 family.</text>
</comment>
<dbReference type="GO" id="GO:0005506">
    <property type="term" value="F:iron ion binding"/>
    <property type="evidence" value="ECO:0007669"/>
    <property type="project" value="InterPro"/>
</dbReference>
<keyword evidence="4" id="KW-0812">Transmembrane</keyword>
<feature type="compositionally biased region" description="Basic and acidic residues" evidence="13">
    <location>
        <begin position="1"/>
        <end position="10"/>
    </location>
</feature>
<organism evidence="14">
    <name type="scientific">Salvia splendens</name>
    <name type="common">Scarlet sage</name>
    <dbReference type="NCBI Taxonomy" id="180675"/>
    <lineage>
        <taxon>Eukaryota</taxon>
        <taxon>Viridiplantae</taxon>
        <taxon>Streptophyta</taxon>
        <taxon>Embryophyta</taxon>
        <taxon>Tracheophyta</taxon>
        <taxon>Spermatophyta</taxon>
        <taxon>Magnoliopsida</taxon>
        <taxon>eudicotyledons</taxon>
        <taxon>Gunneridae</taxon>
        <taxon>Pentapetalae</taxon>
        <taxon>asterids</taxon>
        <taxon>lamiids</taxon>
        <taxon>Lamiales</taxon>
        <taxon>Lamiaceae</taxon>
        <taxon>Nepetoideae</taxon>
        <taxon>Mentheae</taxon>
        <taxon>Salviinae</taxon>
        <taxon>Salvia</taxon>
        <taxon>Salvia subgen. Calosphace</taxon>
        <taxon>core Calosphace</taxon>
    </lineage>
</organism>
<dbReference type="Proteomes" id="UP000298416">
    <property type="component" value="Unassembled WGS sequence"/>
</dbReference>
<accession>A0A8X8X7X7</accession>
<evidence type="ECO:0000256" key="9">
    <source>
        <dbReference type="ARBA" id="ARBA00023033"/>
    </source>
</evidence>